<dbReference type="OrthoDB" id="3176554at2"/>
<sequence>MWCDVGVELRELRTFVAVAEQGSVSGAARRLRVSQPAVSQTVAALEEQVGVELLVRSSTGVRLTEAGTVLAAEARAVLARYEQALTAVGRFAVGGDSRLRVGVPLELPPELLPDAFAALARAHPRTRVEVRHLTSAAQLDALRDGGLEIGLLRSRPLGADLDAILAVQEPLGVLLSAADQRSDSAEVRLEKLAGLDWLAFARADSPDWFDEVAAVLRSHGLSPGPAVAPGQFLIAEVKFAAVSSGQAFAFAPRDWSTPLPAGVVWRPLAGSPLVRRTWAVWPADSRRRDLATLIAQLDAGP</sequence>
<dbReference type="GO" id="GO:0032993">
    <property type="term" value="C:protein-DNA complex"/>
    <property type="evidence" value="ECO:0007669"/>
    <property type="project" value="TreeGrafter"/>
</dbReference>
<dbReference type="EMBL" id="FONV01000007">
    <property type="protein sequence ID" value="SFF19927.1"/>
    <property type="molecule type" value="Genomic_DNA"/>
</dbReference>
<dbReference type="GO" id="GO:0003677">
    <property type="term" value="F:DNA binding"/>
    <property type="evidence" value="ECO:0007669"/>
    <property type="project" value="UniProtKB-KW"/>
</dbReference>
<keyword evidence="2" id="KW-0805">Transcription regulation</keyword>
<dbReference type="CDD" id="cd08414">
    <property type="entry name" value="PBP2_LTTR_aromatics_like"/>
    <property type="match status" value="1"/>
</dbReference>
<organism evidence="6 7">
    <name type="scientific">Actinoplanes philippinensis</name>
    <dbReference type="NCBI Taxonomy" id="35752"/>
    <lineage>
        <taxon>Bacteria</taxon>
        <taxon>Bacillati</taxon>
        <taxon>Actinomycetota</taxon>
        <taxon>Actinomycetes</taxon>
        <taxon>Micromonosporales</taxon>
        <taxon>Micromonosporaceae</taxon>
        <taxon>Actinoplanes</taxon>
    </lineage>
</organism>
<keyword evidence="4" id="KW-0804">Transcription</keyword>
<evidence type="ECO:0000256" key="1">
    <source>
        <dbReference type="ARBA" id="ARBA00009437"/>
    </source>
</evidence>
<dbReference type="InterPro" id="IPR036390">
    <property type="entry name" value="WH_DNA-bd_sf"/>
</dbReference>
<reference evidence="6 7" key="1">
    <citation type="submission" date="2016-10" db="EMBL/GenBank/DDBJ databases">
        <authorList>
            <person name="de Groot N.N."/>
        </authorList>
    </citation>
    <scope>NUCLEOTIDE SEQUENCE [LARGE SCALE GENOMIC DNA]</scope>
    <source>
        <strain evidence="6 7">DSM 43019</strain>
    </source>
</reference>
<evidence type="ECO:0000313" key="6">
    <source>
        <dbReference type="EMBL" id="SFF19927.1"/>
    </source>
</evidence>
<evidence type="ECO:0000313" key="7">
    <source>
        <dbReference type="Proteomes" id="UP000199645"/>
    </source>
</evidence>
<gene>
    <name evidence="6" type="ORF">SAMN05421541_10797</name>
</gene>
<dbReference type="PANTHER" id="PTHR30346">
    <property type="entry name" value="TRANSCRIPTIONAL DUAL REGULATOR HCAR-RELATED"/>
    <property type="match status" value="1"/>
</dbReference>
<dbReference type="Pfam" id="PF00126">
    <property type="entry name" value="HTH_1"/>
    <property type="match status" value="1"/>
</dbReference>
<dbReference type="PRINTS" id="PR00039">
    <property type="entry name" value="HTHLYSR"/>
</dbReference>
<dbReference type="InterPro" id="IPR005119">
    <property type="entry name" value="LysR_subst-bd"/>
</dbReference>
<dbReference type="STRING" id="35752.SAMN05421541_10797"/>
<dbReference type="SUPFAM" id="SSF46785">
    <property type="entry name" value="Winged helix' DNA-binding domain"/>
    <property type="match status" value="1"/>
</dbReference>
<dbReference type="PANTHER" id="PTHR30346:SF28">
    <property type="entry name" value="HTH-TYPE TRANSCRIPTIONAL REGULATOR CYNR"/>
    <property type="match status" value="1"/>
</dbReference>
<evidence type="ECO:0000256" key="3">
    <source>
        <dbReference type="ARBA" id="ARBA00023125"/>
    </source>
</evidence>
<dbReference type="GO" id="GO:0003700">
    <property type="term" value="F:DNA-binding transcription factor activity"/>
    <property type="evidence" value="ECO:0007669"/>
    <property type="project" value="InterPro"/>
</dbReference>
<keyword evidence="7" id="KW-1185">Reference proteome</keyword>
<dbReference type="Gene3D" id="1.10.10.10">
    <property type="entry name" value="Winged helix-like DNA-binding domain superfamily/Winged helix DNA-binding domain"/>
    <property type="match status" value="1"/>
</dbReference>
<evidence type="ECO:0000256" key="2">
    <source>
        <dbReference type="ARBA" id="ARBA00023015"/>
    </source>
</evidence>
<evidence type="ECO:0000256" key="4">
    <source>
        <dbReference type="ARBA" id="ARBA00023163"/>
    </source>
</evidence>
<accession>A0A1I2GSW5</accession>
<dbReference type="Gene3D" id="3.40.190.10">
    <property type="entry name" value="Periplasmic binding protein-like II"/>
    <property type="match status" value="2"/>
</dbReference>
<dbReference type="AlphaFoldDB" id="A0A1I2GSW5"/>
<keyword evidence="3" id="KW-0238">DNA-binding</keyword>
<protein>
    <submittedName>
        <fullName evidence="6">ModE molybdate transport repressor domain-containing protein</fullName>
    </submittedName>
</protein>
<dbReference type="InterPro" id="IPR000847">
    <property type="entry name" value="LysR_HTH_N"/>
</dbReference>
<feature type="domain" description="HTH lysR-type" evidence="5">
    <location>
        <begin position="7"/>
        <end position="64"/>
    </location>
</feature>
<dbReference type="InterPro" id="IPR036388">
    <property type="entry name" value="WH-like_DNA-bd_sf"/>
</dbReference>
<dbReference type="Pfam" id="PF03466">
    <property type="entry name" value="LysR_substrate"/>
    <property type="match status" value="1"/>
</dbReference>
<proteinExistence type="inferred from homology"/>
<dbReference type="FunFam" id="1.10.10.10:FF:000001">
    <property type="entry name" value="LysR family transcriptional regulator"/>
    <property type="match status" value="1"/>
</dbReference>
<evidence type="ECO:0000259" key="5">
    <source>
        <dbReference type="PROSITE" id="PS50931"/>
    </source>
</evidence>
<dbReference type="SUPFAM" id="SSF53850">
    <property type="entry name" value="Periplasmic binding protein-like II"/>
    <property type="match status" value="1"/>
</dbReference>
<comment type="similarity">
    <text evidence="1">Belongs to the LysR transcriptional regulatory family.</text>
</comment>
<name>A0A1I2GSW5_9ACTN</name>
<dbReference type="PROSITE" id="PS50931">
    <property type="entry name" value="HTH_LYSR"/>
    <property type="match status" value="1"/>
</dbReference>
<dbReference type="Proteomes" id="UP000199645">
    <property type="component" value="Unassembled WGS sequence"/>
</dbReference>